<dbReference type="OrthoDB" id="408631at2759"/>
<accession>A0A6G1K182</accession>
<sequence length="371" mass="40838">MSATNRIRSEPSGATSCLLTMESTLTHSDFDMPSDIPNTGTRTKLCPSISSFLEKNSSLHLGGDEDFHGERSKHLEVFGFHNLPKDKIHPIDSVEFTAIRGPHGTIPIRVFYPKSGIEKKRMNASGALVYFHGGGYTVGSVDEFENGLRLLAEESGVQVYGVEYRLAPEFKFPVQLDEFSAVVDWLQGEGGQVRGVHPNLVCGGGDSAGGNMTAALSLRRRDEGKKPLAAQMLLYPEARLPFDTPAASENNSGYYLECNGIFSFADHLLPRGTPPGFKYISPGMQELNELRDLPPAAIFTSGFDPLRDVGVEYAKKTENAGNSVVWKHYDSMTHGWLQMTAWSDDAKKCVEDVAEVLRKSVYNENAIRSRI</sequence>
<evidence type="ECO:0000256" key="1">
    <source>
        <dbReference type="ARBA" id="ARBA00022801"/>
    </source>
</evidence>
<feature type="domain" description="Alpha/beta hydrolase fold-3" evidence="2">
    <location>
        <begin position="128"/>
        <end position="337"/>
    </location>
</feature>
<name>A0A6G1K182_9PLEO</name>
<dbReference type="PANTHER" id="PTHR48081">
    <property type="entry name" value="AB HYDROLASE SUPERFAMILY PROTEIN C4A8.06C"/>
    <property type="match status" value="1"/>
</dbReference>
<keyword evidence="4" id="KW-1185">Reference proteome</keyword>
<protein>
    <submittedName>
        <fullName evidence="3">Lipase/esterase</fullName>
    </submittedName>
</protein>
<proteinExistence type="predicted"/>
<organism evidence="3 4">
    <name type="scientific">Pleomassaria siparia CBS 279.74</name>
    <dbReference type="NCBI Taxonomy" id="1314801"/>
    <lineage>
        <taxon>Eukaryota</taxon>
        <taxon>Fungi</taxon>
        <taxon>Dikarya</taxon>
        <taxon>Ascomycota</taxon>
        <taxon>Pezizomycotina</taxon>
        <taxon>Dothideomycetes</taxon>
        <taxon>Pleosporomycetidae</taxon>
        <taxon>Pleosporales</taxon>
        <taxon>Pleomassariaceae</taxon>
        <taxon>Pleomassaria</taxon>
    </lineage>
</organism>
<evidence type="ECO:0000259" key="2">
    <source>
        <dbReference type="Pfam" id="PF07859"/>
    </source>
</evidence>
<dbReference type="AlphaFoldDB" id="A0A6G1K182"/>
<keyword evidence="1" id="KW-0378">Hydrolase</keyword>
<evidence type="ECO:0000313" key="3">
    <source>
        <dbReference type="EMBL" id="KAF2706211.1"/>
    </source>
</evidence>
<dbReference type="InterPro" id="IPR029058">
    <property type="entry name" value="AB_hydrolase_fold"/>
</dbReference>
<dbReference type="SUPFAM" id="SSF53474">
    <property type="entry name" value="alpha/beta-Hydrolases"/>
    <property type="match status" value="1"/>
</dbReference>
<gene>
    <name evidence="3" type="ORF">K504DRAFT_536454</name>
</gene>
<dbReference type="GO" id="GO:0016787">
    <property type="term" value="F:hydrolase activity"/>
    <property type="evidence" value="ECO:0007669"/>
    <property type="project" value="UniProtKB-KW"/>
</dbReference>
<dbReference type="InterPro" id="IPR050300">
    <property type="entry name" value="GDXG_lipolytic_enzyme"/>
</dbReference>
<reference evidence="3" key="1">
    <citation type="journal article" date="2020" name="Stud. Mycol.">
        <title>101 Dothideomycetes genomes: a test case for predicting lifestyles and emergence of pathogens.</title>
        <authorList>
            <person name="Haridas S."/>
            <person name="Albert R."/>
            <person name="Binder M."/>
            <person name="Bloem J."/>
            <person name="Labutti K."/>
            <person name="Salamov A."/>
            <person name="Andreopoulos B."/>
            <person name="Baker S."/>
            <person name="Barry K."/>
            <person name="Bills G."/>
            <person name="Bluhm B."/>
            <person name="Cannon C."/>
            <person name="Castanera R."/>
            <person name="Culley D."/>
            <person name="Daum C."/>
            <person name="Ezra D."/>
            <person name="Gonzalez J."/>
            <person name="Henrissat B."/>
            <person name="Kuo A."/>
            <person name="Liang C."/>
            <person name="Lipzen A."/>
            <person name="Lutzoni F."/>
            <person name="Magnuson J."/>
            <person name="Mondo S."/>
            <person name="Nolan M."/>
            <person name="Ohm R."/>
            <person name="Pangilinan J."/>
            <person name="Park H.-J."/>
            <person name="Ramirez L."/>
            <person name="Alfaro M."/>
            <person name="Sun H."/>
            <person name="Tritt A."/>
            <person name="Yoshinaga Y."/>
            <person name="Zwiers L.-H."/>
            <person name="Turgeon B."/>
            <person name="Goodwin S."/>
            <person name="Spatafora J."/>
            <person name="Crous P."/>
            <person name="Grigoriev I."/>
        </authorList>
    </citation>
    <scope>NUCLEOTIDE SEQUENCE</scope>
    <source>
        <strain evidence="3">CBS 279.74</strain>
    </source>
</reference>
<dbReference type="Gene3D" id="3.40.50.1820">
    <property type="entry name" value="alpha/beta hydrolase"/>
    <property type="match status" value="1"/>
</dbReference>
<dbReference type="PANTHER" id="PTHR48081:SF8">
    <property type="entry name" value="ALPHA_BETA HYDROLASE FOLD-3 DOMAIN-CONTAINING PROTEIN-RELATED"/>
    <property type="match status" value="1"/>
</dbReference>
<dbReference type="Pfam" id="PF07859">
    <property type="entry name" value="Abhydrolase_3"/>
    <property type="match status" value="1"/>
</dbReference>
<evidence type="ECO:0000313" key="4">
    <source>
        <dbReference type="Proteomes" id="UP000799428"/>
    </source>
</evidence>
<dbReference type="Proteomes" id="UP000799428">
    <property type="component" value="Unassembled WGS sequence"/>
</dbReference>
<dbReference type="InterPro" id="IPR013094">
    <property type="entry name" value="AB_hydrolase_3"/>
</dbReference>
<dbReference type="EMBL" id="MU005776">
    <property type="protein sequence ID" value="KAF2706211.1"/>
    <property type="molecule type" value="Genomic_DNA"/>
</dbReference>